<dbReference type="Gene3D" id="1.10.357.10">
    <property type="entry name" value="Tetracycline Repressor, domain 2"/>
    <property type="match status" value="1"/>
</dbReference>
<protein>
    <submittedName>
        <fullName evidence="1">Uncharacterized protein</fullName>
    </submittedName>
</protein>
<sequence length="74" mass="7730">MADVVPVEAGEGFHDPGGRGYFDSKDGLFDAVVTDSLDRIATVLLIDADDLARLGGPALRLLSERPGHRPPGSG</sequence>
<dbReference type="EMBL" id="JALPTH010000033">
    <property type="protein sequence ID" value="MCK8680971.1"/>
    <property type="molecule type" value="Genomic_DNA"/>
</dbReference>
<name>A0ABT0II39_9ACTN</name>
<comment type="caution">
    <text evidence="1">The sequence shown here is derived from an EMBL/GenBank/DDBJ whole genome shotgun (WGS) entry which is preliminary data.</text>
</comment>
<accession>A0ABT0II39</accession>
<keyword evidence="2" id="KW-1185">Reference proteome</keyword>
<gene>
    <name evidence="1" type="ORF">M1O15_26990</name>
</gene>
<proteinExistence type="predicted"/>
<evidence type="ECO:0000313" key="2">
    <source>
        <dbReference type="Proteomes" id="UP001522868"/>
    </source>
</evidence>
<dbReference type="Proteomes" id="UP001522868">
    <property type="component" value="Unassembled WGS sequence"/>
</dbReference>
<reference evidence="1 2" key="1">
    <citation type="submission" date="2022-04" db="EMBL/GenBank/DDBJ databases">
        <title>Streptomyces sp. nov. LCR6-01 isolated from Lichen of Dirinaria sp.</title>
        <authorList>
            <person name="Kanchanasin P."/>
            <person name="Tanasupawat S."/>
            <person name="Phongsopitanun W."/>
        </authorList>
    </citation>
    <scope>NUCLEOTIDE SEQUENCE [LARGE SCALE GENOMIC DNA]</scope>
    <source>
        <strain evidence="1 2">LCR6-01</strain>
    </source>
</reference>
<dbReference type="RefSeq" id="WP_248636796.1">
    <property type="nucleotide sequence ID" value="NZ_JALPTH010000033.1"/>
</dbReference>
<evidence type="ECO:0000313" key="1">
    <source>
        <dbReference type="EMBL" id="MCK8680971.1"/>
    </source>
</evidence>
<organism evidence="1 2">
    <name type="scientific">Streptomyces lichenis</name>
    <dbReference type="NCBI Taxonomy" id="2306967"/>
    <lineage>
        <taxon>Bacteria</taxon>
        <taxon>Bacillati</taxon>
        <taxon>Actinomycetota</taxon>
        <taxon>Actinomycetes</taxon>
        <taxon>Kitasatosporales</taxon>
        <taxon>Streptomycetaceae</taxon>
        <taxon>Streptomyces</taxon>
    </lineage>
</organism>